<proteinExistence type="predicted"/>
<protein>
    <submittedName>
        <fullName evidence="2">Uncharacterized protein</fullName>
    </submittedName>
</protein>
<feature type="transmembrane region" description="Helical" evidence="1">
    <location>
        <begin position="30"/>
        <end position="53"/>
    </location>
</feature>
<keyword evidence="1" id="KW-0812">Transmembrane</keyword>
<evidence type="ECO:0000313" key="3">
    <source>
        <dbReference type="Proteomes" id="UP000326268"/>
    </source>
</evidence>
<reference evidence="2 3" key="1">
    <citation type="submission" date="2019-04" db="EMBL/GenBank/DDBJ databases">
        <title>Friends and foes A comparative genomics studyof 23 Aspergillus species from section Flavi.</title>
        <authorList>
            <consortium name="DOE Joint Genome Institute"/>
            <person name="Kjaerbolling I."/>
            <person name="Vesth T."/>
            <person name="Frisvad J.C."/>
            <person name="Nybo J.L."/>
            <person name="Theobald S."/>
            <person name="Kildgaard S."/>
            <person name="Isbrandt T."/>
            <person name="Kuo A."/>
            <person name="Sato A."/>
            <person name="Lyhne E.K."/>
            <person name="Kogle M.E."/>
            <person name="Wiebenga A."/>
            <person name="Kun R.S."/>
            <person name="Lubbers R.J."/>
            <person name="Makela M.R."/>
            <person name="Barry K."/>
            <person name="Chovatia M."/>
            <person name="Clum A."/>
            <person name="Daum C."/>
            <person name="Haridas S."/>
            <person name="He G."/>
            <person name="LaButti K."/>
            <person name="Lipzen A."/>
            <person name="Mondo S."/>
            <person name="Riley R."/>
            <person name="Salamov A."/>
            <person name="Simmons B.A."/>
            <person name="Magnuson J.K."/>
            <person name="Henrissat B."/>
            <person name="Mortensen U.H."/>
            <person name="Larsen T.O."/>
            <person name="Devries R.P."/>
            <person name="Grigoriev I.V."/>
            <person name="Machida M."/>
            <person name="Baker S.E."/>
            <person name="Andersen M.R."/>
        </authorList>
    </citation>
    <scope>NUCLEOTIDE SEQUENCE [LARGE SCALE GENOMIC DNA]</scope>
    <source>
        <strain evidence="2 3">CBS 763.97</strain>
    </source>
</reference>
<dbReference type="AlphaFoldDB" id="A0A5N6ZIW1"/>
<keyword evidence="3" id="KW-1185">Reference proteome</keyword>
<keyword evidence="1" id="KW-1133">Transmembrane helix</keyword>
<evidence type="ECO:0000256" key="1">
    <source>
        <dbReference type="SAM" id="Phobius"/>
    </source>
</evidence>
<gene>
    <name evidence="2" type="ORF">BDV27DRAFT_139548</name>
</gene>
<evidence type="ECO:0000313" key="2">
    <source>
        <dbReference type="EMBL" id="KAE8357318.1"/>
    </source>
</evidence>
<dbReference type="RefSeq" id="XP_031920399.1">
    <property type="nucleotide sequence ID" value="XM_032069478.1"/>
</dbReference>
<keyword evidence="1" id="KW-0472">Membrane</keyword>
<organism evidence="2 3">
    <name type="scientific">Aspergillus caelatus</name>
    <dbReference type="NCBI Taxonomy" id="61420"/>
    <lineage>
        <taxon>Eukaryota</taxon>
        <taxon>Fungi</taxon>
        <taxon>Dikarya</taxon>
        <taxon>Ascomycota</taxon>
        <taxon>Pezizomycotina</taxon>
        <taxon>Eurotiomycetes</taxon>
        <taxon>Eurotiomycetidae</taxon>
        <taxon>Eurotiales</taxon>
        <taxon>Aspergillaceae</taxon>
        <taxon>Aspergillus</taxon>
        <taxon>Aspergillus subgen. Circumdati</taxon>
    </lineage>
</organism>
<accession>A0A5N6ZIW1</accession>
<sequence length="73" mass="8418">MSPKVGPMDGLCNYMHARSIVPRFKNPPPIFLFCTPYPVEIVPLTLSFLDYFVSVRSRRLRRRISAGLVRSYS</sequence>
<dbReference type="EMBL" id="ML738048">
    <property type="protein sequence ID" value="KAE8357318.1"/>
    <property type="molecule type" value="Genomic_DNA"/>
</dbReference>
<name>A0A5N6ZIW1_9EURO</name>
<dbReference type="GeneID" id="43653924"/>
<dbReference type="Proteomes" id="UP000326268">
    <property type="component" value="Unassembled WGS sequence"/>
</dbReference>